<proteinExistence type="predicted"/>
<keyword evidence="2" id="KW-1185">Reference proteome</keyword>
<dbReference type="Proteomes" id="UP000790377">
    <property type="component" value="Unassembled WGS sequence"/>
</dbReference>
<protein>
    <submittedName>
        <fullName evidence="1">Uncharacterized protein</fullName>
    </submittedName>
</protein>
<reference evidence="1" key="1">
    <citation type="journal article" date="2021" name="New Phytol.">
        <title>Evolutionary innovations through gain and loss of genes in the ectomycorrhizal Boletales.</title>
        <authorList>
            <person name="Wu G."/>
            <person name="Miyauchi S."/>
            <person name="Morin E."/>
            <person name="Kuo A."/>
            <person name="Drula E."/>
            <person name="Varga T."/>
            <person name="Kohler A."/>
            <person name="Feng B."/>
            <person name="Cao Y."/>
            <person name="Lipzen A."/>
            <person name="Daum C."/>
            <person name="Hundley H."/>
            <person name="Pangilinan J."/>
            <person name="Johnson J."/>
            <person name="Barry K."/>
            <person name="LaButti K."/>
            <person name="Ng V."/>
            <person name="Ahrendt S."/>
            <person name="Min B."/>
            <person name="Choi I.G."/>
            <person name="Park H."/>
            <person name="Plett J.M."/>
            <person name="Magnuson J."/>
            <person name="Spatafora J.W."/>
            <person name="Nagy L.G."/>
            <person name="Henrissat B."/>
            <person name="Grigoriev I.V."/>
            <person name="Yang Z.L."/>
            <person name="Xu J."/>
            <person name="Martin F.M."/>
        </authorList>
    </citation>
    <scope>NUCLEOTIDE SEQUENCE</scope>
    <source>
        <strain evidence="1">ATCC 28755</strain>
    </source>
</reference>
<evidence type="ECO:0000313" key="1">
    <source>
        <dbReference type="EMBL" id="KAH7908724.1"/>
    </source>
</evidence>
<comment type="caution">
    <text evidence="1">The sequence shown here is derived from an EMBL/GenBank/DDBJ whole genome shotgun (WGS) entry which is preliminary data.</text>
</comment>
<gene>
    <name evidence="1" type="ORF">BJ138DRAFT_323541</name>
</gene>
<evidence type="ECO:0000313" key="2">
    <source>
        <dbReference type="Proteomes" id="UP000790377"/>
    </source>
</evidence>
<accession>A0ACB8A5E8</accession>
<organism evidence="1 2">
    <name type="scientific">Hygrophoropsis aurantiaca</name>
    <dbReference type="NCBI Taxonomy" id="72124"/>
    <lineage>
        <taxon>Eukaryota</taxon>
        <taxon>Fungi</taxon>
        <taxon>Dikarya</taxon>
        <taxon>Basidiomycota</taxon>
        <taxon>Agaricomycotina</taxon>
        <taxon>Agaricomycetes</taxon>
        <taxon>Agaricomycetidae</taxon>
        <taxon>Boletales</taxon>
        <taxon>Coniophorineae</taxon>
        <taxon>Hygrophoropsidaceae</taxon>
        <taxon>Hygrophoropsis</taxon>
    </lineage>
</organism>
<name>A0ACB8A5E8_9AGAM</name>
<sequence>MRSPTPLDTRMAEPTRVPGKIFQAAPSSITMHRILTIPELVLNIFQNIITTKPDGVPRIDRVTLASLARCCRRFREPALESMYAEIRNLHWLIKCMPRDLWEDNGKKLVFLRNMNDHDWSIFCRYARYVKILYISVYQASQIDLGVYEQLGKYLIRFDSREALFPRLHTLQSNETSDQIVSLMWHLLKSRLTSLILMVSNGGILRCVLARLSPPPGISSPPDPPSPPLTTSLKTLGLSDSHRPGPDITDTICDTFKKFHHLTVVRCDKITESAAKHFSEMPSLQFLHFTMPKDLSFNSIRDNRPSEMFVALQRLHIHSETLDACLRFQHLTRSSSLRSITYTVDDERTADRWKEIFTSLAATPSYHDLSVLDLTELTFAGKDYTDEYILDFPKLKPLLQFKNLTRLKIETFCTFKLDNAAIKEMAQAWPRLLSLDLSYREDGWELEPEITLHGLLPLLRNCPGLQHLGIVVDGRYITANPHKLPGGGVRNTSLTTLWLADSPITRPPLVAAFLSSVAPNIRNIMSWDTEPLALRPRARKYKRRWKIVKRMIPVLSMARTQERNGCRGGGLDSDPEALLSESETDPEPAEDPMDESDDDD</sequence>
<dbReference type="EMBL" id="MU267802">
    <property type="protein sequence ID" value="KAH7908724.1"/>
    <property type="molecule type" value="Genomic_DNA"/>
</dbReference>